<reference evidence="2" key="1">
    <citation type="journal article" date="2019" name="bioRxiv">
        <title>The Genome of the Zebra Mussel, Dreissena polymorpha: A Resource for Invasive Species Research.</title>
        <authorList>
            <person name="McCartney M.A."/>
            <person name="Auch B."/>
            <person name="Kono T."/>
            <person name="Mallez S."/>
            <person name="Zhang Y."/>
            <person name="Obille A."/>
            <person name="Becker A."/>
            <person name="Abrahante J.E."/>
            <person name="Garbe J."/>
            <person name="Badalamenti J.P."/>
            <person name="Herman A."/>
            <person name="Mangelson H."/>
            <person name="Liachko I."/>
            <person name="Sullivan S."/>
            <person name="Sone E.D."/>
            <person name="Koren S."/>
            <person name="Silverstein K.A.T."/>
            <person name="Beckman K.B."/>
            <person name="Gohl D.M."/>
        </authorList>
    </citation>
    <scope>NUCLEOTIDE SEQUENCE</scope>
    <source>
        <strain evidence="2">Duluth1</strain>
        <tissue evidence="2">Whole animal</tissue>
    </source>
</reference>
<proteinExistence type="predicted"/>
<comment type="caution">
    <text evidence="2">The sequence shown here is derived from an EMBL/GenBank/DDBJ whole genome shotgun (WGS) entry which is preliminary data.</text>
</comment>
<reference evidence="2" key="2">
    <citation type="submission" date="2020-11" db="EMBL/GenBank/DDBJ databases">
        <authorList>
            <person name="McCartney M.A."/>
            <person name="Auch B."/>
            <person name="Kono T."/>
            <person name="Mallez S."/>
            <person name="Becker A."/>
            <person name="Gohl D.M."/>
            <person name="Silverstein K.A.T."/>
            <person name="Koren S."/>
            <person name="Bechman K.B."/>
            <person name="Herman A."/>
            <person name="Abrahante J.E."/>
            <person name="Garbe J."/>
        </authorList>
    </citation>
    <scope>NUCLEOTIDE SEQUENCE</scope>
    <source>
        <strain evidence="2">Duluth1</strain>
        <tissue evidence="2">Whole animal</tissue>
    </source>
</reference>
<feature type="signal peptide" evidence="1">
    <location>
        <begin position="1"/>
        <end position="19"/>
    </location>
</feature>
<dbReference type="Proteomes" id="UP000828390">
    <property type="component" value="Unassembled WGS sequence"/>
</dbReference>
<evidence type="ECO:0000313" key="3">
    <source>
        <dbReference type="Proteomes" id="UP000828390"/>
    </source>
</evidence>
<keyword evidence="1" id="KW-0732">Signal</keyword>
<name>A0A9D3YCT5_DREPO</name>
<protein>
    <submittedName>
        <fullName evidence="2">Uncharacterized protein</fullName>
    </submittedName>
</protein>
<feature type="chain" id="PRO_5039636272" evidence="1">
    <location>
        <begin position="20"/>
        <end position="108"/>
    </location>
</feature>
<dbReference type="AlphaFoldDB" id="A0A9D3YCT5"/>
<accession>A0A9D3YCT5</accession>
<evidence type="ECO:0000256" key="1">
    <source>
        <dbReference type="SAM" id="SignalP"/>
    </source>
</evidence>
<gene>
    <name evidence="2" type="ORF">DPMN_085468</name>
</gene>
<dbReference type="EMBL" id="JAIWYP010000016">
    <property type="protein sequence ID" value="KAH3697955.1"/>
    <property type="molecule type" value="Genomic_DNA"/>
</dbReference>
<organism evidence="2 3">
    <name type="scientific">Dreissena polymorpha</name>
    <name type="common">Zebra mussel</name>
    <name type="synonym">Mytilus polymorpha</name>
    <dbReference type="NCBI Taxonomy" id="45954"/>
    <lineage>
        <taxon>Eukaryota</taxon>
        <taxon>Metazoa</taxon>
        <taxon>Spiralia</taxon>
        <taxon>Lophotrochozoa</taxon>
        <taxon>Mollusca</taxon>
        <taxon>Bivalvia</taxon>
        <taxon>Autobranchia</taxon>
        <taxon>Heteroconchia</taxon>
        <taxon>Euheterodonta</taxon>
        <taxon>Imparidentia</taxon>
        <taxon>Neoheterodontei</taxon>
        <taxon>Myida</taxon>
        <taxon>Dreissenoidea</taxon>
        <taxon>Dreissenidae</taxon>
        <taxon>Dreissena</taxon>
    </lineage>
</organism>
<evidence type="ECO:0000313" key="2">
    <source>
        <dbReference type="EMBL" id="KAH3697955.1"/>
    </source>
</evidence>
<sequence>MNTGFAVIVALCCFAIVLSARTRRTTTRRTTTESPIHPPCRHDIDCWPVVCTKYGEVPECHRAASSPTGAECHCHVPDECWVNADCVRECGPHATCDDGACHGDCIHD</sequence>
<keyword evidence="3" id="KW-1185">Reference proteome</keyword>